<dbReference type="Proteomes" id="UP000557307">
    <property type="component" value="Unassembled WGS sequence"/>
</dbReference>
<proteinExistence type="predicted"/>
<evidence type="ECO:0000313" key="3">
    <source>
        <dbReference type="Proteomes" id="UP000557307"/>
    </source>
</evidence>
<keyword evidence="3" id="KW-1185">Reference proteome</keyword>
<gene>
    <name evidence="2" type="ORF">HNQ92_001393</name>
</gene>
<feature type="transmembrane region" description="Helical" evidence="1">
    <location>
        <begin position="12"/>
        <end position="29"/>
    </location>
</feature>
<keyword evidence="1" id="KW-0472">Membrane</keyword>
<keyword evidence="1" id="KW-0812">Transmembrane</keyword>
<sequence length="44" mass="5539">MDVRVRLVELFYYYVLYYVPFSLAFFYRAEPPFREIFTNLFTLK</sequence>
<comment type="caution">
    <text evidence="2">The sequence shown here is derived from an EMBL/GenBank/DDBJ whole genome shotgun (WGS) entry which is preliminary data.</text>
</comment>
<evidence type="ECO:0000313" key="2">
    <source>
        <dbReference type="EMBL" id="MBB5283267.1"/>
    </source>
</evidence>
<dbReference type="EMBL" id="JACHGF010000002">
    <property type="protein sequence ID" value="MBB5283267.1"/>
    <property type="molecule type" value="Genomic_DNA"/>
</dbReference>
<name>A0A840TND0_9BACT</name>
<accession>A0A840TND0</accession>
<reference evidence="2 3" key="1">
    <citation type="submission" date="2020-08" db="EMBL/GenBank/DDBJ databases">
        <title>Genomic Encyclopedia of Type Strains, Phase IV (KMG-IV): sequencing the most valuable type-strain genomes for metagenomic binning, comparative biology and taxonomic classification.</title>
        <authorList>
            <person name="Goeker M."/>
        </authorList>
    </citation>
    <scope>NUCLEOTIDE SEQUENCE [LARGE SCALE GENOMIC DNA]</scope>
    <source>
        <strain evidence="2 3">DSM 105074</strain>
    </source>
</reference>
<organism evidence="2 3">
    <name type="scientific">Rhabdobacter roseus</name>
    <dbReference type="NCBI Taxonomy" id="1655419"/>
    <lineage>
        <taxon>Bacteria</taxon>
        <taxon>Pseudomonadati</taxon>
        <taxon>Bacteroidota</taxon>
        <taxon>Cytophagia</taxon>
        <taxon>Cytophagales</taxon>
        <taxon>Cytophagaceae</taxon>
        <taxon>Rhabdobacter</taxon>
    </lineage>
</organism>
<protein>
    <submittedName>
        <fullName evidence="2">Uncharacterized protein</fullName>
    </submittedName>
</protein>
<evidence type="ECO:0000256" key="1">
    <source>
        <dbReference type="SAM" id="Phobius"/>
    </source>
</evidence>
<dbReference type="AlphaFoldDB" id="A0A840TND0"/>
<keyword evidence="1" id="KW-1133">Transmembrane helix</keyword>